<reference evidence="2 3" key="1">
    <citation type="journal article" date="2015" name="Genome Biol. Evol.">
        <title>The genome of winter moth (Operophtera brumata) provides a genomic perspective on sexual dimorphism and phenology.</title>
        <authorList>
            <person name="Derks M.F."/>
            <person name="Smit S."/>
            <person name="Salis L."/>
            <person name="Schijlen E."/>
            <person name="Bossers A."/>
            <person name="Mateman C."/>
            <person name="Pijl A.S."/>
            <person name="de Ridder D."/>
            <person name="Groenen M.A."/>
            <person name="Visser M.E."/>
            <person name="Megens H.J."/>
        </authorList>
    </citation>
    <scope>NUCLEOTIDE SEQUENCE [LARGE SCALE GENOMIC DNA]</scope>
    <source>
        <strain evidence="2">WM2013NL</strain>
        <tissue evidence="2">Head and thorax</tissue>
    </source>
</reference>
<gene>
    <name evidence="2" type="ORF">OBRU01_11798</name>
</gene>
<comment type="similarity">
    <text evidence="1">Belongs to the enoyl-CoA hydratase/isomerase family.</text>
</comment>
<dbReference type="GO" id="GO:0051750">
    <property type="term" value="F:delta(3,5)-delta(2,4)-dienoyl-CoA isomerase activity"/>
    <property type="evidence" value="ECO:0007669"/>
    <property type="project" value="TreeGrafter"/>
</dbReference>
<dbReference type="SUPFAM" id="SSF52096">
    <property type="entry name" value="ClpP/crotonase"/>
    <property type="match status" value="1"/>
</dbReference>
<dbReference type="InterPro" id="IPR045002">
    <property type="entry name" value="Ech1-like"/>
</dbReference>
<name>A0A0L7LBY0_OPEBR</name>
<dbReference type="STRING" id="104452.A0A0L7LBY0"/>
<dbReference type="Proteomes" id="UP000037510">
    <property type="component" value="Unassembled WGS sequence"/>
</dbReference>
<dbReference type="PANTHER" id="PTHR43149:SF1">
    <property type="entry name" value="DELTA(3,5)-DELTA(2,4)-DIENOYL-COA ISOMERASE, MITOCHONDRIAL"/>
    <property type="match status" value="1"/>
</dbReference>
<evidence type="ECO:0000313" key="2">
    <source>
        <dbReference type="EMBL" id="KOB72993.1"/>
    </source>
</evidence>
<protein>
    <submittedName>
        <fullName evidence="2">Delta(3,5)-delta(2,4)-dienoyl-CoA isomerase</fullName>
    </submittedName>
</protein>
<keyword evidence="3" id="KW-1185">Reference proteome</keyword>
<evidence type="ECO:0000256" key="1">
    <source>
        <dbReference type="ARBA" id="ARBA00005254"/>
    </source>
</evidence>
<dbReference type="Gene3D" id="3.90.226.10">
    <property type="entry name" value="2-enoyl-CoA Hydratase, Chain A, domain 1"/>
    <property type="match status" value="2"/>
</dbReference>
<organism evidence="2 3">
    <name type="scientific">Operophtera brumata</name>
    <name type="common">Winter moth</name>
    <name type="synonym">Phalaena brumata</name>
    <dbReference type="NCBI Taxonomy" id="104452"/>
    <lineage>
        <taxon>Eukaryota</taxon>
        <taxon>Metazoa</taxon>
        <taxon>Ecdysozoa</taxon>
        <taxon>Arthropoda</taxon>
        <taxon>Hexapoda</taxon>
        <taxon>Insecta</taxon>
        <taxon>Pterygota</taxon>
        <taxon>Neoptera</taxon>
        <taxon>Endopterygota</taxon>
        <taxon>Lepidoptera</taxon>
        <taxon>Glossata</taxon>
        <taxon>Ditrysia</taxon>
        <taxon>Geometroidea</taxon>
        <taxon>Geometridae</taxon>
        <taxon>Larentiinae</taxon>
        <taxon>Operophtera</taxon>
    </lineage>
</organism>
<comment type="caution">
    <text evidence="2">The sequence shown here is derived from an EMBL/GenBank/DDBJ whole genome shotgun (WGS) entry which is preliminary data.</text>
</comment>
<dbReference type="InterPro" id="IPR029045">
    <property type="entry name" value="ClpP/crotonase-like_dom_sf"/>
</dbReference>
<sequence length="122" mass="13656">MAAFVKTFVKLQPKRAAINVFLRAYSTGTEIPQYETLAVSVPKKNVFHVELNRPKKINTFNLAMWDLVTLSQNAEELSDVARRARFHTKFIKFAQDGISALEECYKPVISVVHNACVGAGCP</sequence>
<keyword evidence="2" id="KW-0413">Isomerase</keyword>
<dbReference type="EMBL" id="JTDY01001751">
    <property type="protein sequence ID" value="KOB72993.1"/>
    <property type="molecule type" value="Genomic_DNA"/>
</dbReference>
<dbReference type="GO" id="GO:0005739">
    <property type="term" value="C:mitochondrion"/>
    <property type="evidence" value="ECO:0007669"/>
    <property type="project" value="TreeGrafter"/>
</dbReference>
<evidence type="ECO:0000313" key="3">
    <source>
        <dbReference type="Proteomes" id="UP000037510"/>
    </source>
</evidence>
<dbReference type="PANTHER" id="PTHR43149">
    <property type="entry name" value="ENOYL-COA HYDRATASE"/>
    <property type="match status" value="1"/>
</dbReference>
<accession>A0A0L7LBY0</accession>
<proteinExistence type="inferred from homology"/>
<dbReference type="AlphaFoldDB" id="A0A0L7LBY0"/>